<comment type="caution">
    <text evidence="1">The sequence shown here is derived from an EMBL/GenBank/DDBJ whole genome shotgun (WGS) entry which is preliminary data.</text>
</comment>
<keyword evidence="1" id="KW-0675">Receptor</keyword>
<keyword evidence="2" id="KW-1185">Reference proteome</keyword>
<reference evidence="1 2" key="1">
    <citation type="submission" date="2019-08" db="EMBL/GenBank/DDBJ databases">
        <title>Whole genome of Aphis craccivora.</title>
        <authorList>
            <person name="Voronova N.V."/>
            <person name="Shulinski R.S."/>
            <person name="Bandarenka Y.V."/>
            <person name="Zhorov D.G."/>
            <person name="Warner D."/>
        </authorList>
    </citation>
    <scope>NUCLEOTIDE SEQUENCE [LARGE SCALE GENOMIC DNA]</scope>
    <source>
        <strain evidence="1">180601</strain>
        <tissue evidence="1">Whole Body</tissue>
    </source>
</reference>
<protein>
    <submittedName>
        <fullName evidence="1">Ionotropic receptor 93a-like</fullName>
    </submittedName>
</protein>
<evidence type="ECO:0000313" key="2">
    <source>
        <dbReference type="Proteomes" id="UP000478052"/>
    </source>
</evidence>
<sequence>PNIVESSSFESDFFKSNILRTAGGCPDMMILTTVYIIAHNILLITICNGLNMYNIDTGPRNNDTVAIIINPKFTANKNNEIWNTINGHINKLKQDVFKQAGVSVEIYTKTNIKLSRGKTKSNCILVVLYLQNNLIH</sequence>
<accession>A0A6G0ZP44</accession>
<dbReference type="OrthoDB" id="10406079at2759"/>
<proteinExistence type="predicted"/>
<name>A0A6G0ZP44_APHCR</name>
<dbReference type="AlphaFoldDB" id="A0A6G0ZP44"/>
<evidence type="ECO:0000313" key="1">
    <source>
        <dbReference type="EMBL" id="KAF0772645.1"/>
    </source>
</evidence>
<organism evidence="1 2">
    <name type="scientific">Aphis craccivora</name>
    <name type="common">Cowpea aphid</name>
    <dbReference type="NCBI Taxonomy" id="307492"/>
    <lineage>
        <taxon>Eukaryota</taxon>
        <taxon>Metazoa</taxon>
        <taxon>Ecdysozoa</taxon>
        <taxon>Arthropoda</taxon>
        <taxon>Hexapoda</taxon>
        <taxon>Insecta</taxon>
        <taxon>Pterygota</taxon>
        <taxon>Neoptera</taxon>
        <taxon>Paraneoptera</taxon>
        <taxon>Hemiptera</taxon>
        <taxon>Sternorrhyncha</taxon>
        <taxon>Aphidomorpha</taxon>
        <taxon>Aphidoidea</taxon>
        <taxon>Aphididae</taxon>
        <taxon>Aphidini</taxon>
        <taxon>Aphis</taxon>
        <taxon>Aphis</taxon>
    </lineage>
</organism>
<feature type="non-terminal residue" evidence="1">
    <location>
        <position position="1"/>
    </location>
</feature>
<gene>
    <name evidence="1" type="ORF">FWK35_00001626</name>
</gene>
<dbReference type="Proteomes" id="UP000478052">
    <property type="component" value="Unassembled WGS sequence"/>
</dbReference>
<dbReference type="EMBL" id="VUJU01000153">
    <property type="protein sequence ID" value="KAF0772645.1"/>
    <property type="molecule type" value="Genomic_DNA"/>
</dbReference>